<feature type="compositionally biased region" description="Polar residues" evidence="2">
    <location>
        <begin position="354"/>
        <end position="374"/>
    </location>
</feature>
<dbReference type="RefSeq" id="XP_042202865.1">
    <property type="nucleotide sequence ID" value="XM_042346931.1"/>
</dbReference>
<organism evidence="3">
    <name type="scientific">Callorhinchus milii</name>
    <name type="common">Ghost shark</name>
    <dbReference type="NCBI Taxonomy" id="7868"/>
    <lineage>
        <taxon>Eukaryota</taxon>
        <taxon>Metazoa</taxon>
        <taxon>Chordata</taxon>
        <taxon>Craniata</taxon>
        <taxon>Vertebrata</taxon>
        <taxon>Chondrichthyes</taxon>
        <taxon>Holocephali</taxon>
        <taxon>Chimaeriformes</taxon>
        <taxon>Callorhinchidae</taxon>
        <taxon>Callorhinchus</taxon>
    </lineage>
</organism>
<dbReference type="Gene3D" id="3.40.50.1820">
    <property type="entry name" value="alpha/beta hydrolase"/>
    <property type="match status" value="1"/>
</dbReference>
<dbReference type="OMA" id="NINCCAE"/>
<dbReference type="PANTHER" id="PTHR11034">
    <property type="entry name" value="N-MYC DOWNSTREAM REGULATED"/>
    <property type="match status" value="1"/>
</dbReference>
<dbReference type="InterPro" id="IPR004142">
    <property type="entry name" value="NDRG"/>
</dbReference>
<reference evidence="3 5" key="3">
    <citation type="journal article" date="2014" name="Nature">
        <title>Elephant shark genome provides unique insights into gnathostome evolution.</title>
        <authorList>
            <consortium name="International Elephant Shark Genome Sequencing Consortium"/>
            <person name="Venkatesh B."/>
            <person name="Lee A.P."/>
            <person name="Ravi V."/>
            <person name="Maurya A.K."/>
            <person name="Lian M.M."/>
            <person name="Swann J.B."/>
            <person name="Ohta Y."/>
            <person name="Flajnik M.F."/>
            <person name="Sutoh Y."/>
            <person name="Kasahara M."/>
            <person name="Hoon S."/>
            <person name="Gangu V."/>
            <person name="Roy S.W."/>
            <person name="Irimia M."/>
            <person name="Korzh V."/>
            <person name="Kondrychyn I."/>
            <person name="Lim Z.W."/>
            <person name="Tay B.H."/>
            <person name="Tohari S."/>
            <person name="Kong K.W."/>
            <person name="Ho S."/>
            <person name="Lorente-Galdos B."/>
            <person name="Quilez J."/>
            <person name="Marques-Bonet T."/>
            <person name="Raney B.J."/>
            <person name="Ingham P.W."/>
            <person name="Tay A."/>
            <person name="Hillier L.W."/>
            <person name="Minx P."/>
            <person name="Boehm T."/>
            <person name="Wilson R.K."/>
            <person name="Brenner S."/>
            <person name="Warren W.C."/>
        </authorList>
    </citation>
    <scope>NUCLEOTIDE SEQUENCE</scope>
    <source>
        <tissue evidence="3">Testis</tissue>
    </source>
</reference>
<accession>V9KW92</accession>
<comment type="similarity">
    <text evidence="1">Belongs to the NDRG family.</text>
</comment>
<evidence type="ECO:0000256" key="2">
    <source>
        <dbReference type="SAM" id="MobiDB-lite"/>
    </source>
</evidence>
<feature type="region of interest" description="Disordered" evidence="2">
    <location>
        <begin position="321"/>
        <end position="389"/>
    </location>
</feature>
<evidence type="ECO:0000313" key="3">
    <source>
        <dbReference type="EMBL" id="AFP03334.1"/>
    </source>
</evidence>
<dbReference type="RefSeq" id="XP_042202864.1">
    <property type="nucleotide sequence ID" value="XM_042346930.1"/>
</dbReference>
<keyword evidence="5" id="KW-1185">Reference proteome</keyword>
<feature type="compositionally biased region" description="Polar residues" evidence="2">
    <location>
        <begin position="324"/>
        <end position="336"/>
    </location>
</feature>
<dbReference type="MEROPS" id="S33.987"/>
<dbReference type="Proteomes" id="UP000314986">
    <property type="component" value="Unassembled WGS sequence"/>
</dbReference>
<dbReference type="AlphaFoldDB" id="V9KW92"/>
<dbReference type="Ensembl" id="ENSCMIT00000027551.1">
    <property type="protein sequence ID" value="ENSCMIP00000027118.1"/>
    <property type="gene ID" value="ENSCMIG00000011813.1"/>
</dbReference>
<reference evidence="5" key="1">
    <citation type="journal article" date="2006" name="Science">
        <title>Ancient noncoding elements conserved in the human genome.</title>
        <authorList>
            <person name="Venkatesh B."/>
            <person name="Kirkness E.F."/>
            <person name="Loh Y.H."/>
            <person name="Halpern A.L."/>
            <person name="Lee A.P."/>
            <person name="Johnson J."/>
            <person name="Dandona N."/>
            <person name="Viswanathan L.D."/>
            <person name="Tay A."/>
            <person name="Venter J.C."/>
            <person name="Strausberg R.L."/>
            <person name="Brenner S."/>
        </authorList>
    </citation>
    <scope>NUCLEOTIDE SEQUENCE [LARGE SCALE GENOMIC DNA]</scope>
</reference>
<reference evidence="5" key="2">
    <citation type="journal article" date="2007" name="PLoS Biol.">
        <title>Survey sequencing and comparative analysis of the elephant shark (Callorhinchus milii) genome.</title>
        <authorList>
            <person name="Venkatesh B."/>
            <person name="Kirkness E.F."/>
            <person name="Loh Y.H."/>
            <person name="Halpern A.L."/>
            <person name="Lee A.P."/>
            <person name="Johnson J."/>
            <person name="Dandona N."/>
            <person name="Viswanathan L.D."/>
            <person name="Tay A."/>
            <person name="Venter J.C."/>
            <person name="Strausberg R.L."/>
            <person name="Brenner S."/>
        </authorList>
    </citation>
    <scope>NUCLEOTIDE SEQUENCE [LARGE SCALE GENOMIC DNA]</scope>
</reference>
<dbReference type="SUPFAM" id="SSF53474">
    <property type="entry name" value="alpha/beta-Hydrolases"/>
    <property type="match status" value="1"/>
</dbReference>
<dbReference type="GeneID" id="103190398"/>
<evidence type="ECO:0000313" key="5">
    <source>
        <dbReference type="Proteomes" id="UP000314986"/>
    </source>
</evidence>
<proteinExistence type="evidence at transcript level"/>
<dbReference type="InterPro" id="IPR029058">
    <property type="entry name" value="AB_hydrolase_fold"/>
</dbReference>
<protein>
    <submittedName>
        <fullName evidence="4">N-myc downstream regulated 1a</fullName>
    </submittedName>
    <submittedName>
        <fullName evidence="3">Protein NDRG1-like protein</fullName>
    </submittedName>
</protein>
<gene>
    <name evidence="4" type="primary">LOC103190398</name>
</gene>
<evidence type="ECO:0000256" key="1">
    <source>
        <dbReference type="ARBA" id="ARBA00005598"/>
    </source>
</evidence>
<name>V9KW92_CALMI</name>
<sequence>MTEEAPGYQLTEHKPLLGNVLNFEENDSVEHVVETSCGSVQITVRGIPRPKRPVILTFHDIGLNHKSCFNSLFNFEDMQEIVRHFAVCHVDAPGQEMGAKNFPQGYHYPTMDQLADILPQILKHFNVTSIIGLGVGAGAFILTKFALAHPDLVEGLCLININPCAEGWMDWAASKLTGLTGALDDVVISHLFSKEEVHNNLGMIQTYRHHISHDINQTNLHHFINSYNHRRDLDIERPVAGMHNYMTLKCHSLLVVGDSSPAVDAVVECNTRLDPTKTTLLKMSDCGGLPQVVQPAKLTEAFKYFVQGMGHMPGASMTRLMRSRTGSASSYTSIDSNRSRAHTGEGNRSRAHTLENTNMSQAAMESPLSSSPRSATMEHSGPQSAEVSC</sequence>
<reference evidence="4" key="4">
    <citation type="submission" date="2025-05" db="UniProtKB">
        <authorList>
            <consortium name="Ensembl"/>
        </authorList>
    </citation>
    <scope>IDENTIFICATION</scope>
</reference>
<dbReference type="Pfam" id="PF03096">
    <property type="entry name" value="Ndr"/>
    <property type="match status" value="1"/>
</dbReference>
<dbReference type="EMBL" id="JW870816">
    <property type="protein sequence ID" value="AFP03334.1"/>
    <property type="molecule type" value="mRNA"/>
</dbReference>
<evidence type="ECO:0000313" key="4">
    <source>
        <dbReference type="Ensembl" id="ENSCMIP00000027118.1"/>
    </source>
</evidence>
<dbReference type="GeneTree" id="ENSGT00950000182872"/>